<proteinExistence type="predicted"/>
<comment type="caution">
    <text evidence="1">The sequence shown here is derived from an EMBL/GenBank/DDBJ whole genome shotgun (WGS) entry which is preliminary data.</text>
</comment>
<reference evidence="1 2" key="1">
    <citation type="submission" date="2016-07" db="EMBL/GenBank/DDBJ databases">
        <title>Pervasive Adenine N6-methylation of Active Genes in Fungi.</title>
        <authorList>
            <consortium name="DOE Joint Genome Institute"/>
            <person name="Mondo S.J."/>
            <person name="Dannebaum R.O."/>
            <person name="Kuo R.C."/>
            <person name="Labutti K."/>
            <person name="Haridas S."/>
            <person name="Kuo A."/>
            <person name="Salamov A."/>
            <person name="Ahrendt S.R."/>
            <person name="Lipzen A."/>
            <person name="Sullivan W."/>
            <person name="Andreopoulos W.B."/>
            <person name="Clum A."/>
            <person name="Lindquist E."/>
            <person name="Daum C."/>
            <person name="Ramamoorthy G.K."/>
            <person name="Gryganskyi A."/>
            <person name="Culley D."/>
            <person name="Magnuson J.K."/>
            <person name="James T.Y."/>
            <person name="O'Malley M.A."/>
            <person name="Stajich J.E."/>
            <person name="Spatafora J.W."/>
            <person name="Visel A."/>
            <person name="Grigoriev I.V."/>
        </authorList>
    </citation>
    <scope>NUCLEOTIDE SEQUENCE [LARGE SCALE GENOMIC DNA]</scope>
    <source>
        <strain evidence="1 2">NRRL 3301</strain>
    </source>
</reference>
<name>A0A1X2GI75_9FUNG</name>
<dbReference type="EMBL" id="MCGT01000014">
    <property type="protein sequence ID" value="ORX54153.1"/>
    <property type="molecule type" value="Genomic_DNA"/>
</dbReference>
<accession>A0A1X2GI75</accession>
<keyword evidence="2" id="KW-1185">Reference proteome</keyword>
<protein>
    <submittedName>
        <fullName evidence="1">Uncharacterized protein</fullName>
    </submittedName>
</protein>
<sequence length="128" mass="14575">MPFEPYPCDYTSPVTFRILDSLGKEAHQPTSMDPNSFVMVPAVEEAISVSHSADKRLSPCVRYKIWECRYIHKMKYSDIVNVTGASRGACHNYAKEYQRNPPVDLILQFNPSLVASKSSLRESDIWFA</sequence>
<evidence type="ECO:0000313" key="2">
    <source>
        <dbReference type="Proteomes" id="UP000242146"/>
    </source>
</evidence>
<gene>
    <name evidence="1" type="ORF">DM01DRAFT_1044616</name>
</gene>
<dbReference type="AlphaFoldDB" id="A0A1X2GI75"/>
<evidence type="ECO:0000313" key="1">
    <source>
        <dbReference type="EMBL" id="ORX54153.1"/>
    </source>
</evidence>
<organism evidence="1 2">
    <name type="scientific">Hesseltinella vesiculosa</name>
    <dbReference type="NCBI Taxonomy" id="101127"/>
    <lineage>
        <taxon>Eukaryota</taxon>
        <taxon>Fungi</taxon>
        <taxon>Fungi incertae sedis</taxon>
        <taxon>Mucoromycota</taxon>
        <taxon>Mucoromycotina</taxon>
        <taxon>Mucoromycetes</taxon>
        <taxon>Mucorales</taxon>
        <taxon>Cunninghamellaceae</taxon>
        <taxon>Hesseltinella</taxon>
    </lineage>
</organism>
<dbReference type="Proteomes" id="UP000242146">
    <property type="component" value="Unassembled WGS sequence"/>
</dbReference>